<dbReference type="GeneID" id="81393272"/>
<sequence>MKTAAITTFILATTGTTLAAPSMEKRALQPFRISTLRAALYNKEHPERTRIIFGLSDPNHKFGTTCTADWTSGMGGDNKFNCSSTDYRFSFPNGINDIQKFDLSVAHVDGIESSAGKTSVHGDSWKCKTVSIPENDPAEKCEWDGTLEVKVTLST</sequence>
<gene>
    <name evidence="2" type="ORF">NUU61_003522</name>
</gene>
<evidence type="ECO:0000256" key="1">
    <source>
        <dbReference type="SAM" id="SignalP"/>
    </source>
</evidence>
<organism evidence="2 3">
    <name type="scientific">Penicillium alfredii</name>
    <dbReference type="NCBI Taxonomy" id="1506179"/>
    <lineage>
        <taxon>Eukaryota</taxon>
        <taxon>Fungi</taxon>
        <taxon>Dikarya</taxon>
        <taxon>Ascomycota</taxon>
        <taxon>Pezizomycotina</taxon>
        <taxon>Eurotiomycetes</taxon>
        <taxon>Eurotiomycetidae</taxon>
        <taxon>Eurotiales</taxon>
        <taxon>Aspergillaceae</taxon>
        <taxon>Penicillium</taxon>
    </lineage>
</organism>
<dbReference type="AlphaFoldDB" id="A0A9W9FJK8"/>
<comment type="caution">
    <text evidence="2">The sequence shown here is derived from an EMBL/GenBank/DDBJ whole genome shotgun (WGS) entry which is preliminary data.</text>
</comment>
<evidence type="ECO:0008006" key="4">
    <source>
        <dbReference type="Google" id="ProtNLM"/>
    </source>
</evidence>
<feature type="signal peptide" evidence="1">
    <location>
        <begin position="1"/>
        <end position="19"/>
    </location>
</feature>
<reference evidence="2" key="2">
    <citation type="journal article" date="2023" name="IMA Fungus">
        <title>Comparative genomic study of the Penicillium genus elucidates a diverse pangenome and 15 lateral gene transfer events.</title>
        <authorList>
            <person name="Petersen C."/>
            <person name="Sorensen T."/>
            <person name="Nielsen M.R."/>
            <person name="Sondergaard T.E."/>
            <person name="Sorensen J.L."/>
            <person name="Fitzpatrick D.A."/>
            <person name="Frisvad J.C."/>
            <person name="Nielsen K.L."/>
        </authorList>
    </citation>
    <scope>NUCLEOTIDE SEQUENCE</scope>
    <source>
        <strain evidence="2">IBT 34128</strain>
    </source>
</reference>
<evidence type="ECO:0000313" key="3">
    <source>
        <dbReference type="Proteomes" id="UP001141434"/>
    </source>
</evidence>
<keyword evidence="3" id="KW-1185">Reference proteome</keyword>
<name>A0A9W9FJK8_9EURO</name>
<accession>A0A9W9FJK8</accession>
<protein>
    <recommendedName>
        <fullName evidence="4">AA1-like domain-containing protein</fullName>
    </recommendedName>
</protein>
<feature type="chain" id="PRO_5040880760" description="AA1-like domain-containing protein" evidence="1">
    <location>
        <begin position="20"/>
        <end position="155"/>
    </location>
</feature>
<dbReference type="OrthoDB" id="4280013at2759"/>
<dbReference type="RefSeq" id="XP_056512131.1">
    <property type="nucleotide sequence ID" value="XM_056654104.1"/>
</dbReference>
<dbReference type="EMBL" id="JAPMSZ010000005">
    <property type="protein sequence ID" value="KAJ5101300.1"/>
    <property type="molecule type" value="Genomic_DNA"/>
</dbReference>
<proteinExistence type="predicted"/>
<evidence type="ECO:0000313" key="2">
    <source>
        <dbReference type="EMBL" id="KAJ5101300.1"/>
    </source>
</evidence>
<keyword evidence="1" id="KW-0732">Signal</keyword>
<dbReference type="Proteomes" id="UP001141434">
    <property type="component" value="Unassembled WGS sequence"/>
</dbReference>
<reference evidence="2" key="1">
    <citation type="submission" date="2022-11" db="EMBL/GenBank/DDBJ databases">
        <authorList>
            <person name="Petersen C."/>
        </authorList>
    </citation>
    <scope>NUCLEOTIDE SEQUENCE</scope>
    <source>
        <strain evidence="2">IBT 34128</strain>
    </source>
</reference>